<dbReference type="Gene3D" id="1.10.10.10">
    <property type="entry name" value="Winged helix-like DNA-binding domain superfamily/Winged helix DNA-binding domain"/>
    <property type="match status" value="1"/>
</dbReference>
<name>A0A948X0I3_9GAMM</name>
<reference evidence="1" key="1">
    <citation type="journal article" date="2021" name="PeerJ">
        <title>Extensive microbial diversity within the chicken gut microbiome revealed by metagenomics and culture.</title>
        <authorList>
            <person name="Gilroy R."/>
            <person name="Ravi A."/>
            <person name="Getino M."/>
            <person name="Pursley I."/>
            <person name="Horton D.L."/>
            <person name="Alikhan N.F."/>
            <person name="Baker D."/>
            <person name="Gharbi K."/>
            <person name="Hall N."/>
            <person name="Watson M."/>
            <person name="Adriaenssens E.M."/>
            <person name="Foster-Nyarko E."/>
            <person name="Jarju S."/>
            <person name="Secka A."/>
            <person name="Antonio M."/>
            <person name="Oren A."/>
            <person name="Chaudhuri R.R."/>
            <person name="La Ragione R."/>
            <person name="Hildebrand F."/>
            <person name="Pallen M.J."/>
        </authorList>
    </citation>
    <scope>NUCLEOTIDE SEQUENCE</scope>
    <source>
        <strain evidence="1">378</strain>
    </source>
</reference>
<proteinExistence type="predicted"/>
<dbReference type="Pfam" id="PF01475">
    <property type="entry name" value="FUR"/>
    <property type="match status" value="1"/>
</dbReference>
<dbReference type="InterPro" id="IPR036388">
    <property type="entry name" value="WH-like_DNA-bd_sf"/>
</dbReference>
<dbReference type="AlphaFoldDB" id="A0A948X0I3"/>
<sequence length="150" mass="16845">MPNNQDSVYSQVGDLTEETLQKLERSGLRMTVQRRHIIDILTKSQCTSPKELWYEARRYVPDLGIATVYRLINRLEQIGVLAKTRNLGLTHVEPKLGVISNSEGQIVRTRARLELSELVRLGLISSGVIGHNNKIELSLVGENVNIVITS</sequence>
<organism evidence="1 2">
    <name type="scientific">Candidatus Anaerobiospirillum pullicola</name>
    <dbReference type="NCBI Taxonomy" id="2838451"/>
    <lineage>
        <taxon>Bacteria</taxon>
        <taxon>Pseudomonadati</taxon>
        <taxon>Pseudomonadota</taxon>
        <taxon>Gammaproteobacteria</taxon>
        <taxon>Aeromonadales</taxon>
        <taxon>Succinivibrionaceae</taxon>
        <taxon>Anaerobiospirillum</taxon>
    </lineage>
</organism>
<evidence type="ECO:0000313" key="2">
    <source>
        <dbReference type="Proteomes" id="UP000733611"/>
    </source>
</evidence>
<dbReference type="SUPFAM" id="SSF46785">
    <property type="entry name" value="Winged helix' DNA-binding domain"/>
    <property type="match status" value="1"/>
</dbReference>
<dbReference type="InterPro" id="IPR036390">
    <property type="entry name" value="WH_DNA-bd_sf"/>
</dbReference>
<dbReference type="Proteomes" id="UP000733611">
    <property type="component" value="Unassembled WGS sequence"/>
</dbReference>
<dbReference type="InterPro" id="IPR002481">
    <property type="entry name" value="FUR"/>
</dbReference>
<dbReference type="GO" id="GO:0003700">
    <property type="term" value="F:DNA-binding transcription factor activity"/>
    <property type="evidence" value="ECO:0007669"/>
    <property type="project" value="InterPro"/>
</dbReference>
<reference evidence="1" key="2">
    <citation type="submission" date="2021-04" db="EMBL/GenBank/DDBJ databases">
        <authorList>
            <person name="Gilroy R."/>
        </authorList>
    </citation>
    <scope>NUCLEOTIDE SEQUENCE</scope>
    <source>
        <strain evidence="1">378</strain>
    </source>
</reference>
<dbReference type="EMBL" id="JAHLFE010000015">
    <property type="protein sequence ID" value="MBU3843416.1"/>
    <property type="molecule type" value="Genomic_DNA"/>
</dbReference>
<accession>A0A948X0I3</accession>
<evidence type="ECO:0000313" key="1">
    <source>
        <dbReference type="EMBL" id="MBU3843416.1"/>
    </source>
</evidence>
<comment type="caution">
    <text evidence="1">The sequence shown here is derived from an EMBL/GenBank/DDBJ whole genome shotgun (WGS) entry which is preliminary data.</text>
</comment>
<gene>
    <name evidence="1" type="ORF">H9847_00870</name>
</gene>
<protein>
    <submittedName>
        <fullName evidence="1">Transcriptional repressor</fullName>
    </submittedName>
</protein>